<keyword evidence="12" id="KW-0175">Coiled coil</keyword>
<dbReference type="SUPFAM" id="SSF54534">
    <property type="entry name" value="FKBP-like"/>
    <property type="match status" value="1"/>
</dbReference>
<keyword evidence="4 13" id="KW-0812">Transmembrane</keyword>
<dbReference type="InterPro" id="IPR027304">
    <property type="entry name" value="Trigger_fact/SurA_dom_sf"/>
</dbReference>
<dbReference type="Pfam" id="PF00639">
    <property type="entry name" value="Rotamase"/>
    <property type="match status" value="1"/>
</dbReference>
<dbReference type="EMBL" id="LKAQ01000004">
    <property type="protein sequence ID" value="OIQ49646.1"/>
    <property type="molecule type" value="Genomic_DNA"/>
</dbReference>
<comment type="similarity">
    <text evidence="8">Belongs to the PpiD chaperone family.</text>
</comment>
<proteinExistence type="inferred from homology"/>
<dbReference type="SUPFAM" id="SSF109998">
    <property type="entry name" value="Triger factor/SurA peptide-binding domain-like"/>
    <property type="match status" value="1"/>
</dbReference>
<evidence type="ECO:0000256" key="10">
    <source>
        <dbReference type="ARBA" id="ARBA00042775"/>
    </source>
</evidence>
<name>A0A1J5MSQ1_9BACT</name>
<keyword evidence="11" id="KW-0697">Rotamase</keyword>
<dbReference type="AlphaFoldDB" id="A0A1J5MSQ1"/>
<evidence type="ECO:0000256" key="3">
    <source>
        <dbReference type="ARBA" id="ARBA00022519"/>
    </source>
</evidence>
<keyword evidence="2" id="KW-1003">Cell membrane</keyword>
<feature type="transmembrane region" description="Helical" evidence="13">
    <location>
        <begin position="12"/>
        <end position="34"/>
    </location>
</feature>
<evidence type="ECO:0000256" key="8">
    <source>
        <dbReference type="ARBA" id="ARBA00038408"/>
    </source>
</evidence>
<accession>A0A1J5MSQ1</accession>
<evidence type="ECO:0000256" key="11">
    <source>
        <dbReference type="PROSITE-ProRule" id="PRU00278"/>
    </source>
</evidence>
<keyword evidence="7" id="KW-0143">Chaperone</keyword>
<evidence type="ECO:0000256" key="1">
    <source>
        <dbReference type="ARBA" id="ARBA00004382"/>
    </source>
</evidence>
<feature type="domain" description="PpiC" evidence="14">
    <location>
        <begin position="265"/>
        <end position="366"/>
    </location>
</feature>
<feature type="coiled-coil region" evidence="12">
    <location>
        <begin position="361"/>
        <end position="392"/>
    </location>
</feature>
<gene>
    <name evidence="15" type="primary">ppiD</name>
    <name evidence="15" type="ORF">BerOc1_01571</name>
</gene>
<reference evidence="15 16" key="1">
    <citation type="submission" date="2015-09" db="EMBL/GenBank/DDBJ databases">
        <title>Genome of Desulfovibrio dechloracetivorans BerOc1, a mercury methylating strain isolated from highly hydrocarbons and metals contaminated coastal sediments.</title>
        <authorList>
            <person name="Goni Urriza M."/>
            <person name="Gassie C."/>
            <person name="Bouchez O."/>
            <person name="Klopp C."/>
            <person name="Ranchou-Peyruse A."/>
            <person name="Remy G."/>
        </authorList>
    </citation>
    <scope>NUCLEOTIDE SEQUENCE [LARGE SCALE GENOMIC DNA]</scope>
    <source>
        <strain evidence="15 16">BerOc1</strain>
    </source>
</reference>
<evidence type="ECO:0000313" key="16">
    <source>
        <dbReference type="Proteomes" id="UP000181901"/>
    </source>
</evidence>
<evidence type="ECO:0000256" key="7">
    <source>
        <dbReference type="ARBA" id="ARBA00023186"/>
    </source>
</evidence>
<dbReference type="RefSeq" id="WP_071545143.1">
    <property type="nucleotide sequence ID" value="NZ_LKAQ01000004.1"/>
</dbReference>
<dbReference type="InterPro" id="IPR052029">
    <property type="entry name" value="PpiD_chaperone"/>
</dbReference>
<evidence type="ECO:0000256" key="4">
    <source>
        <dbReference type="ARBA" id="ARBA00022692"/>
    </source>
</evidence>
<comment type="subcellular location">
    <subcellularLocation>
        <location evidence="1">Cell inner membrane</location>
        <topology evidence="1">Single-pass type II membrane protein</topology>
        <orientation evidence="1">Periplasmic side</orientation>
    </subcellularLocation>
</comment>
<dbReference type="Gene3D" id="1.10.4030.10">
    <property type="entry name" value="Porin chaperone SurA, peptide-binding domain"/>
    <property type="match status" value="1"/>
</dbReference>
<dbReference type="OrthoDB" id="9812372at2"/>
<dbReference type="Gene3D" id="3.10.50.40">
    <property type="match status" value="1"/>
</dbReference>
<evidence type="ECO:0000256" key="5">
    <source>
        <dbReference type="ARBA" id="ARBA00022989"/>
    </source>
</evidence>
<dbReference type="GO" id="GO:0005886">
    <property type="term" value="C:plasma membrane"/>
    <property type="evidence" value="ECO:0007669"/>
    <property type="project" value="UniProtKB-SubCell"/>
</dbReference>
<dbReference type="PROSITE" id="PS01096">
    <property type="entry name" value="PPIC_PPIASE_1"/>
    <property type="match status" value="1"/>
</dbReference>
<keyword evidence="16" id="KW-1185">Reference proteome</keyword>
<keyword evidence="3" id="KW-0997">Cell inner membrane</keyword>
<sequence length="633" mass="69743">MLEIMRNNASGWIVKILFAVIIFIFVFAFGMSGLNNSGDPTVATVNGQVISRAEYQQMYERAAENLRRSNPDLPPAQTRSPEFKQLVLGQLISEKLLLDQAQKLGIRASDQEVAQGIASVAAFKDDNGNFDKQRYLAALQGIRMTPAEFEANYRQDLTMQRVKDAVGASADVSEAQARQIFDWIGEQVSLDYIEVLPVDFRKDVKVDEAEIEAYYKANQDRFQIPAQVTLRTLSFTPAYLAKFQAVTDDEIAEYYAANKDALQEPEQIHARHILVTVKDSDSEAAQKKAKERIDKIYKEARAGANFAKLAEENSDGPSAPNGGDLGWFGRGAMVPDFEKAAFALDKGEVSEPVKTRFGWHVIKVEDKKEGTAKTLEEARDEIKNRLAEEKASDKANDLLDQATDRLVSGMALTDIASELSLETETTDPMPAQYLAQTFGMSADTAKAVSDLAPGTAYKSPVAINGGYMLVEKVEDIAPSIMALKLVRQTIVNTLKDQKGAELAQTEADKIHAALTGPDAEAAAKKYAARIKTTKPFNRQGNIPGLGQSQPLAKAAFDAEDKDWLKLVYTMPGGGAVVARLNERIPASDADWKDQKQFWLDQAGQNYRREAVAAFMDDLSKNAQVEIARPDILK</sequence>
<evidence type="ECO:0000256" key="2">
    <source>
        <dbReference type="ARBA" id="ARBA00022475"/>
    </source>
</evidence>
<evidence type="ECO:0000256" key="13">
    <source>
        <dbReference type="SAM" id="Phobius"/>
    </source>
</evidence>
<dbReference type="GO" id="GO:0003755">
    <property type="term" value="F:peptidyl-prolyl cis-trans isomerase activity"/>
    <property type="evidence" value="ECO:0007669"/>
    <property type="project" value="UniProtKB-KW"/>
</dbReference>
<protein>
    <recommendedName>
        <fullName evidence="9">Periplasmic chaperone PpiD</fullName>
    </recommendedName>
    <alternativeName>
        <fullName evidence="10">Periplasmic folding chaperone</fullName>
    </alternativeName>
</protein>
<organism evidence="15 16">
    <name type="scientific">Pseudodesulfovibrio hydrargyri</name>
    <dbReference type="NCBI Taxonomy" id="2125990"/>
    <lineage>
        <taxon>Bacteria</taxon>
        <taxon>Pseudomonadati</taxon>
        <taxon>Thermodesulfobacteriota</taxon>
        <taxon>Desulfovibrionia</taxon>
        <taxon>Desulfovibrionales</taxon>
        <taxon>Desulfovibrionaceae</taxon>
    </lineage>
</organism>
<keyword evidence="11 15" id="KW-0413">Isomerase</keyword>
<dbReference type="Pfam" id="PF13624">
    <property type="entry name" value="SurA_N_3"/>
    <property type="match status" value="1"/>
</dbReference>
<evidence type="ECO:0000256" key="12">
    <source>
        <dbReference type="SAM" id="Coils"/>
    </source>
</evidence>
<evidence type="ECO:0000256" key="9">
    <source>
        <dbReference type="ARBA" id="ARBA00040743"/>
    </source>
</evidence>
<evidence type="ECO:0000259" key="14">
    <source>
        <dbReference type="PROSITE" id="PS50198"/>
    </source>
</evidence>
<dbReference type="InterPro" id="IPR000297">
    <property type="entry name" value="PPIase_PpiC"/>
</dbReference>
<evidence type="ECO:0000313" key="15">
    <source>
        <dbReference type="EMBL" id="OIQ49646.1"/>
    </source>
</evidence>
<dbReference type="InterPro" id="IPR023058">
    <property type="entry name" value="PPIase_PpiC_CS"/>
</dbReference>
<comment type="caution">
    <text evidence="15">The sequence shown here is derived from an EMBL/GenBank/DDBJ whole genome shotgun (WGS) entry which is preliminary data.</text>
</comment>
<keyword evidence="6 13" id="KW-0472">Membrane</keyword>
<dbReference type="Proteomes" id="UP000181901">
    <property type="component" value="Unassembled WGS sequence"/>
</dbReference>
<evidence type="ECO:0000256" key="6">
    <source>
        <dbReference type="ARBA" id="ARBA00023136"/>
    </source>
</evidence>
<keyword evidence="5 13" id="KW-1133">Transmembrane helix</keyword>
<dbReference type="PROSITE" id="PS50198">
    <property type="entry name" value="PPIC_PPIASE_2"/>
    <property type="match status" value="1"/>
</dbReference>
<dbReference type="PANTHER" id="PTHR47529">
    <property type="entry name" value="PEPTIDYL-PROLYL CIS-TRANS ISOMERASE D"/>
    <property type="match status" value="1"/>
</dbReference>
<dbReference type="PANTHER" id="PTHR47529:SF1">
    <property type="entry name" value="PERIPLASMIC CHAPERONE PPID"/>
    <property type="match status" value="1"/>
</dbReference>
<dbReference type="InterPro" id="IPR046357">
    <property type="entry name" value="PPIase_dom_sf"/>
</dbReference>